<dbReference type="EMBL" id="BAAALT010000141">
    <property type="protein sequence ID" value="GAA1815864.1"/>
    <property type="molecule type" value="Genomic_DNA"/>
</dbReference>
<gene>
    <name evidence="2" type="ORF">GCM10009682_40880</name>
</gene>
<evidence type="ECO:0000313" key="3">
    <source>
        <dbReference type="Proteomes" id="UP001500218"/>
    </source>
</evidence>
<name>A0ABP4YLP9_9ACTN</name>
<reference evidence="3" key="1">
    <citation type="journal article" date="2019" name="Int. J. Syst. Evol. Microbiol.">
        <title>The Global Catalogue of Microorganisms (GCM) 10K type strain sequencing project: providing services to taxonomists for standard genome sequencing and annotation.</title>
        <authorList>
            <consortium name="The Broad Institute Genomics Platform"/>
            <consortium name="The Broad Institute Genome Sequencing Center for Infectious Disease"/>
            <person name="Wu L."/>
            <person name="Ma J."/>
        </authorList>
    </citation>
    <scope>NUCLEOTIDE SEQUENCE [LARGE SCALE GENOMIC DNA]</scope>
    <source>
        <strain evidence="3">JCM 13250</strain>
    </source>
</reference>
<evidence type="ECO:0000313" key="2">
    <source>
        <dbReference type="EMBL" id="GAA1815864.1"/>
    </source>
</evidence>
<dbReference type="Pfam" id="PF19812">
    <property type="entry name" value="DUF6295"/>
    <property type="match status" value="1"/>
</dbReference>
<dbReference type="InterPro" id="IPR046262">
    <property type="entry name" value="DUF6295"/>
</dbReference>
<keyword evidence="3" id="KW-1185">Reference proteome</keyword>
<feature type="compositionally biased region" description="Low complexity" evidence="1">
    <location>
        <begin position="39"/>
        <end position="48"/>
    </location>
</feature>
<protein>
    <submittedName>
        <fullName evidence="2">Uncharacterized protein</fullName>
    </submittedName>
</protein>
<proteinExistence type="predicted"/>
<dbReference type="Proteomes" id="UP001500218">
    <property type="component" value="Unassembled WGS sequence"/>
</dbReference>
<feature type="region of interest" description="Disordered" evidence="1">
    <location>
        <begin position="39"/>
        <end position="61"/>
    </location>
</feature>
<comment type="caution">
    <text evidence="2">The sequence shown here is derived from an EMBL/GenBank/DDBJ whole genome shotgun (WGS) entry which is preliminary data.</text>
</comment>
<evidence type="ECO:0000256" key="1">
    <source>
        <dbReference type="SAM" id="MobiDB-lite"/>
    </source>
</evidence>
<sequence length="61" mass="6068">MGFDASGAGKGAGGWLDVTAGQVYVDHPVHARSRAALAAAPPGLASATPPSPIEALRHYAT</sequence>
<organism evidence="2 3">
    <name type="scientific">Luedemannella flava</name>
    <dbReference type="NCBI Taxonomy" id="349316"/>
    <lineage>
        <taxon>Bacteria</taxon>
        <taxon>Bacillati</taxon>
        <taxon>Actinomycetota</taxon>
        <taxon>Actinomycetes</taxon>
        <taxon>Micromonosporales</taxon>
        <taxon>Micromonosporaceae</taxon>
        <taxon>Luedemannella</taxon>
    </lineage>
</organism>
<accession>A0ABP4YLP9</accession>